<feature type="non-terminal residue" evidence="1">
    <location>
        <position position="109"/>
    </location>
</feature>
<organism evidence="1 2">
    <name type="scientific">Aptenodytes forsteri</name>
    <name type="common">Emperor penguin</name>
    <dbReference type="NCBI Taxonomy" id="9233"/>
    <lineage>
        <taxon>Eukaryota</taxon>
        <taxon>Metazoa</taxon>
        <taxon>Chordata</taxon>
        <taxon>Craniata</taxon>
        <taxon>Vertebrata</taxon>
        <taxon>Euteleostomi</taxon>
        <taxon>Archelosauria</taxon>
        <taxon>Archosauria</taxon>
        <taxon>Dinosauria</taxon>
        <taxon>Saurischia</taxon>
        <taxon>Theropoda</taxon>
        <taxon>Coelurosauria</taxon>
        <taxon>Aves</taxon>
        <taxon>Neognathae</taxon>
        <taxon>Neoaves</taxon>
        <taxon>Aequornithes</taxon>
        <taxon>Sphenisciformes</taxon>
        <taxon>Spheniscidae</taxon>
        <taxon>Aptenodytes</taxon>
    </lineage>
</organism>
<keyword evidence="2" id="KW-1185">Reference proteome</keyword>
<protein>
    <submittedName>
        <fullName evidence="1">Uncharacterized protein</fullName>
    </submittedName>
</protein>
<name>A0A087RHU2_APTFO</name>
<gene>
    <name evidence="1" type="ORF">AS27_01029</name>
</gene>
<proteinExistence type="predicted"/>
<accession>A0A087RHU2</accession>
<reference evidence="1 2" key="1">
    <citation type="submission" date="2014-04" db="EMBL/GenBank/DDBJ databases">
        <title>Genome evolution of avian class.</title>
        <authorList>
            <person name="Zhang G."/>
            <person name="Li C."/>
        </authorList>
    </citation>
    <scope>NUCLEOTIDE SEQUENCE [LARGE SCALE GENOMIC DNA]</scope>
    <source>
        <strain evidence="1">BGI_AS27</strain>
    </source>
</reference>
<dbReference type="EMBL" id="KL226373">
    <property type="protein sequence ID" value="KFM13046.1"/>
    <property type="molecule type" value="Genomic_DNA"/>
</dbReference>
<evidence type="ECO:0000313" key="2">
    <source>
        <dbReference type="Proteomes" id="UP000053286"/>
    </source>
</evidence>
<sequence length="109" mass="10862">DLTSHVGDGEAPLGRVAVGVEDQQQLVAAGGDGRQGLPPAPQPQQGPVLGTTIEGGQVVIVAAACQAAPALQLHVQEEDLDPVAQGQPNAPLALEVVGVEVGVPRAGEI</sequence>
<dbReference type="AlphaFoldDB" id="A0A087RHU2"/>
<dbReference type="Proteomes" id="UP000053286">
    <property type="component" value="Unassembled WGS sequence"/>
</dbReference>
<feature type="non-terminal residue" evidence="1">
    <location>
        <position position="1"/>
    </location>
</feature>
<evidence type="ECO:0000313" key="1">
    <source>
        <dbReference type="EMBL" id="KFM13046.1"/>
    </source>
</evidence>